<accession>A0A1G1WMD9</accession>
<protein>
    <recommendedName>
        <fullName evidence="4">Sortase</fullName>
    </recommendedName>
</protein>
<evidence type="ECO:0000256" key="1">
    <source>
        <dbReference type="ARBA" id="ARBA00022801"/>
    </source>
</evidence>
<evidence type="ECO:0008006" key="4">
    <source>
        <dbReference type="Google" id="ProtNLM"/>
    </source>
</evidence>
<proteinExistence type="predicted"/>
<dbReference type="Gene3D" id="2.40.260.10">
    <property type="entry name" value="Sortase"/>
    <property type="match status" value="1"/>
</dbReference>
<dbReference type="InterPro" id="IPR005754">
    <property type="entry name" value="Sortase"/>
</dbReference>
<dbReference type="EMBL" id="MHCX01000040">
    <property type="protein sequence ID" value="OGY28869.1"/>
    <property type="molecule type" value="Genomic_DNA"/>
</dbReference>
<name>A0A1G1WMD9_9BACT</name>
<sequence>MKLRFIKFFIVVFAIIFSLLNGRFVYANLKYWLLVGPVPIAGWQNNNPQGLPISTEREVPVLSNQATIKIQRLGVTAPIVFDVGSDLKDVYNNLENGTVHYSSSPKPGAKGASVILGHSSAYPWYKGAYGSVFALLGKLNPGDVISIEYSNGQKFTFLVKQSILFSPFTDDSRLTEIEKSSSSSIVLVSCWPIGTDYKRIAIHAELI</sequence>
<dbReference type="SUPFAM" id="SSF63817">
    <property type="entry name" value="Sortase"/>
    <property type="match status" value="1"/>
</dbReference>
<organism evidence="2 3">
    <name type="scientific">Candidatus Woykebacteria bacterium RIFCSPHIGHO2_02_FULL_43_16b</name>
    <dbReference type="NCBI Taxonomy" id="1802601"/>
    <lineage>
        <taxon>Bacteria</taxon>
        <taxon>Candidatus Woykeibacteriota</taxon>
    </lineage>
</organism>
<dbReference type="Pfam" id="PF04203">
    <property type="entry name" value="Sortase"/>
    <property type="match status" value="1"/>
</dbReference>
<reference evidence="2 3" key="1">
    <citation type="journal article" date="2016" name="Nat. Commun.">
        <title>Thousands of microbial genomes shed light on interconnected biogeochemical processes in an aquifer system.</title>
        <authorList>
            <person name="Anantharaman K."/>
            <person name="Brown C.T."/>
            <person name="Hug L.A."/>
            <person name="Sharon I."/>
            <person name="Castelle C.J."/>
            <person name="Probst A.J."/>
            <person name="Thomas B.C."/>
            <person name="Singh A."/>
            <person name="Wilkins M.J."/>
            <person name="Karaoz U."/>
            <person name="Brodie E.L."/>
            <person name="Williams K.H."/>
            <person name="Hubbard S.S."/>
            <person name="Banfield J.F."/>
        </authorList>
    </citation>
    <scope>NUCLEOTIDE SEQUENCE [LARGE SCALE GENOMIC DNA]</scope>
</reference>
<keyword evidence="1" id="KW-0378">Hydrolase</keyword>
<evidence type="ECO:0000313" key="3">
    <source>
        <dbReference type="Proteomes" id="UP000177821"/>
    </source>
</evidence>
<dbReference type="AlphaFoldDB" id="A0A1G1WMD9"/>
<dbReference type="GO" id="GO:0016787">
    <property type="term" value="F:hydrolase activity"/>
    <property type="evidence" value="ECO:0007669"/>
    <property type="project" value="UniProtKB-KW"/>
</dbReference>
<evidence type="ECO:0000313" key="2">
    <source>
        <dbReference type="EMBL" id="OGY28869.1"/>
    </source>
</evidence>
<comment type="caution">
    <text evidence="2">The sequence shown here is derived from an EMBL/GenBank/DDBJ whole genome shotgun (WGS) entry which is preliminary data.</text>
</comment>
<dbReference type="Proteomes" id="UP000177821">
    <property type="component" value="Unassembled WGS sequence"/>
</dbReference>
<gene>
    <name evidence="2" type="ORF">A3J50_03090</name>
</gene>
<dbReference type="InterPro" id="IPR023365">
    <property type="entry name" value="Sortase_dom-sf"/>
</dbReference>